<organism evidence="2 3">
    <name type="scientific">Mycobacterium numidiamassiliense</name>
    <dbReference type="NCBI Taxonomy" id="1841861"/>
    <lineage>
        <taxon>Bacteria</taxon>
        <taxon>Bacillati</taxon>
        <taxon>Actinomycetota</taxon>
        <taxon>Actinomycetes</taxon>
        <taxon>Mycobacteriales</taxon>
        <taxon>Mycobacteriaceae</taxon>
        <taxon>Mycobacterium</taxon>
    </lineage>
</organism>
<keyword evidence="1" id="KW-1133">Transmembrane helix</keyword>
<feature type="transmembrane region" description="Helical" evidence="1">
    <location>
        <begin position="12"/>
        <end position="32"/>
    </location>
</feature>
<evidence type="ECO:0000313" key="3">
    <source>
        <dbReference type="Proteomes" id="UP000240424"/>
    </source>
</evidence>
<keyword evidence="1" id="KW-0812">Transmembrane</keyword>
<dbReference type="EMBL" id="FUEZ01000004">
    <property type="protein sequence ID" value="SPM40191.1"/>
    <property type="molecule type" value="Genomic_DNA"/>
</dbReference>
<dbReference type="Proteomes" id="UP000240424">
    <property type="component" value="Unassembled WGS sequence"/>
</dbReference>
<gene>
    <name evidence="2" type="ORF">MNAB215_2387</name>
</gene>
<sequence length="172" mass="19512">LGIRLAMDNVTIFWMQLLISCVVCAIIAKWYVWPYLTKLSRNSALAPLLFVHVFRYVGMTLLVTGMIDPKLPREFLSAAAYGDLLAAALALASIFALRSNWRVAVPLVWLANTWGFVDLLNGIRGVLQLNVPSFNLSTAWYIYTFYAPVVIASHLMIFWILVKSRSWKNEDQ</sequence>
<feature type="transmembrane region" description="Helical" evidence="1">
    <location>
        <begin position="44"/>
        <end position="63"/>
    </location>
</feature>
<evidence type="ECO:0000256" key="1">
    <source>
        <dbReference type="SAM" id="Phobius"/>
    </source>
</evidence>
<reference evidence="2 3" key="1">
    <citation type="submission" date="2017-01" db="EMBL/GenBank/DDBJ databases">
        <authorList>
            <consortium name="Urmite Genomes"/>
        </authorList>
    </citation>
    <scope>NUCLEOTIDE SEQUENCE [LARGE SCALE GENOMIC DNA]</scope>
    <source>
        <strain evidence="2 3">AB215</strain>
    </source>
</reference>
<accession>A0A2U3P8Y0</accession>
<protein>
    <submittedName>
        <fullName evidence="2">Uncharacterized protein</fullName>
    </submittedName>
</protein>
<keyword evidence="1" id="KW-0472">Membrane</keyword>
<proteinExistence type="predicted"/>
<feature type="non-terminal residue" evidence="2">
    <location>
        <position position="1"/>
    </location>
</feature>
<feature type="transmembrane region" description="Helical" evidence="1">
    <location>
        <begin position="75"/>
        <end position="96"/>
    </location>
</feature>
<evidence type="ECO:0000313" key="2">
    <source>
        <dbReference type="EMBL" id="SPM40191.1"/>
    </source>
</evidence>
<dbReference type="AlphaFoldDB" id="A0A2U3P8Y0"/>
<feature type="transmembrane region" description="Helical" evidence="1">
    <location>
        <begin position="103"/>
        <end position="120"/>
    </location>
</feature>
<name>A0A2U3P8Y0_9MYCO</name>
<feature type="transmembrane region" description="Helical" evidence="1">
    <location>
        <begin position="140"/>
        <end position="162"/>
    </location>
</feature>
<dbReference type="STRING" id="1841861.GCA_900157365_00704"/>
<keyword evidence="3" id="KW-1185">Reference proteome</keyword>